<evidence type="ECO:0000256" key="11">
    <source>
        <dbReference type="ARBA" id="ARBA00022884"/>
    </source>
</evidence>
<dbReference type="SMART" id="SM00873">
    <property type="entry name" value="B3_4"/>
    <property type="match status" value="1"/>
</dbReference>
<evidence type="ECO:0000259" key="17">
    <source>
        <dbReference type="PROSITE" id="PS50886"/>
    </source>
</evidence>
<keyword evidence="12 15" id="KW-0648">Protein biosynthesis</keyword>
<dbReference type="GO" id="GO:0004826">
    <property type="term" value="F:phenylalanine-tRNA ligase activity"/>
    <property type="evidence" value="ECO:0007669"/>
    <property type="project" value="UniProtKB-UniRule"/>
</dbReference>
<dbReference type="Pfam" id="PF03484">
    <property type="entry name" value="B5"/>
    <property type="match status" value="1"/>
</dbReference>
<dbReference type="Gene3D" id="3.30.56.10">
    <property type="match status" value="2"/>
</dbReference>
<dbReference type="SMART" id="SM00896">
    <property type="entry name" value="FDX-ACB"/>
    <property type="match status" value="1"/>
</dbReference>
<evidence type="ECO:0000256" key="16">
    <source>
        <dbReference type="PROSITE-ProRule" id="PRU00209"/>
    </source>
</evidence>
<evidence type="ECO:0000313" key="20">
    <source>
        <dbReference type="EMBL" id="ACZ18963.1"/>
    </source>
</evidence>
<dbReference type="InterPro" id="IPR036690">
    <property type="entry name" value="Fdx_antiC-bd_sf"/>
</dbReference>
<feature type="domain" description="TRNA-binding" evidence="17">
    <location>
        <begin position="39"/>
        <end position="149"/>
    </location>
</feature>
<keyword evidence="9 15" id="KW-0067">ATP-binding</keyword>
<dbReference type="PANTHER" id="PTHR10947">
    <property type="entry name" value="PHENYLALANYL-TRNA SYNTHETASE BETA CHAIN AND LEUCINE-RICH REPEAT-CONTAINING PROTEIN 47"/>
    <property type="match status" value="1"/>
</dbReference>
<evidence type="ECO:0000256" key="6">
    <source>
        <dbReference type="ARBA" id="ARBA00022598"/>
    </source>
</evidence>
<dbReference type="eggNOG" id="COG0073">
    <property type="taxonomic scope" value="Bacteria"/>
</dbReference>
<dbReference type="SMART" id="SM00874">
    <property type="entry name" value="B5"/>
    <property type="match status" value="1"/>
</dbReference>
<dbReference type="InterPro" id="IPR005121">
    <property type="entry name" value="Fdx_antiC-bd"/>
</dbReference>
<evidence type="ECO:0000313" key="21">
    <source>
        <dbReference type="Proteomes" id="UP000002030"/>
    </source>
</evidence>
<dbReference type="OrthoDB" id="9805455at2"/>
<dbReference type="Pfam" id="PF01588">
    <property type="entry name" value="tRNA_bind"/>
    <property type="match status" value="1"/>
</dbReference>
<dbReference type="eggNOG" id="COG0072">
    <property type="taxonomic scope" value="Bacteria"/>
</dbReference>
<dbReference type="InterPro" id="IPR005146">
    <property type="entry name" value="B3/B4_tRNA-bd"/>
</dbReference>
<feature type="binding site" evidence="15">
    <location>
        <position position="461"/>
    </location>
    <ligand>
        <name>Mg(2+)</name>
        <dbReference type="ChEBI" id="CHEBI:18420"/>
        <note>shared with alpha subunit</note>
    </ligand>
</feature>
<dbReference type="PATRIC" id="fig|525903.6.peg.730"/>
<feature type="domain" description="B5" evidence="19">
    <location>
        <begin position="402"/>
        <end position="477"/>
    </location>
</feature>
<evidence type="ECO:0000256" key="8">
    <source>
        <dbReference type="ARBA" id="ARBA00022741"/>
    </source>
</evidence>
<evidence type="ECO:0000256" key="12">
    <source>
        <dbReference type="ARBA" id="ARBA00022917"/>
    </source>
</evidence>
<dbReference type="STRING" id="525903.Taci_0730"/>
<comment type="cofactor">
    <cofactor evidence="15">
        <name>Mg(2+)</name>
        <dbReference type="ChEBI" id="CHEBI:18420"/>
    </cofactor>
    <text evidence="15">Binds 2 magnesium ions per tetramer.</text>
</comment>
<keyword evidence="13 15" id="KW-0030">Aminoacyl-tRNA synthetase</keyword>
<dbReference type="SUPFAM" id="SSF50249">
    <property type="entry name" value="Nucleic acid-binding proteins"/>
    <property type="match status" value="1"/>
</dbReference>
<evidence type="ECO:0000256" key="1">
    <source>
        <dbReference type="ARBA" id="ARBA00004496"/>
    </source>
</evidence>
<evidence type="ECO:0000256" key="10">
    <source>
        <dbReference type="ARBA" id="ARBA00022842"/>
    </source>
</evidence>
<dbReference type="SUPFAM" id="SSF54991">
    <property type="entry name" value="Anticodon-binding domain of PheRS"/>
    <property type="match status" value="1"/>
</dbReference>
<dbReference type="EnsemblBacteria" id="ACZ18963">
    <property type="protein sequence ID" value="ACZ18963"/>
    <property type="gene ID" value="Taci_0730"/>
</dbReference>
<name>D1B9L0_THEAS</name>
<dbReference type="InterPro" id="IPR033714">
    <property type="entry name" value="tRNA_bind_bactPheRS"/>
</dbReference>
<organism evidence="20 21">
    <name type="scientific">Thermanaerovibrio acidaminovorans (strain ATCC 49978 / DSM 6589 / Su883)</name>
    <name type="common">Selenomonas acidaminovorans</name>
    <dbReference type="NCBI Taxonomy" id="525903"/>
    <lineage>
        <taxon>Bacteria</taxon>
        <taxon>Thermotogati</taxon>
        <taxon>Synergistota</taxon>
        <taxon>Synergistia</taxon>
        <taxon>Synergistales</taxon>
        <taxon>Synergistaceae</taxon>
        <taxon>Thermanaerovibrio</taxon>
    </lineage>
</organism>
<accession>D1B9L0</accession>
<keyword evidence="8 15" id="KW-0547">Nucleotide-binding</keyword>
<dbReference type="PROSITE" id="PS51447">
    <property type="entry name" value="FDX_ACB"/>
    <property type="match status" value="1"/>
</dbReference>
<dbReference type="InterPro" id="IPR012340">
    <property type="entry name" value="NA-bd_OB-fold"/>
</dbReference>
<evidence type="ECO:0000256" key="15">
    <source>
        <dbReference type="HAMAP-Rule" id="MF_00283"/>
    </source>
</evidence>
<dbReference type="AlphaFoldDB" id="D1B9L0"/>
<dbReference type="EC" id="6.1.1.20" evidence="15"/>
<keyword evidence="7 15" id="KW-0479">Metal-binding</keyword>
<evidence type="ECO:0000259" key="18">
    <source>
        <dbReference type="PROSITE" id="PS51447"/>
    </source>
</evidence>
<dbReference type="Proteomes" id="UP000002030">
    <property type="component" value="Chromosome"/>
</dbReference>
<dbReference type="SUPFAM" id="SSF46955">
    <property type="entry name" value="Putative DNA-binding domain"/>
    <property type="match status" value="1"/>
</dbReference>
<keyword evidence="6 15" id="KW-0436">Ligase</keyword>
<dbReference type="RefSeq" id="WP_012869478.1">
    <property type="nucleotide sequence ID" value="NC_013522.1"/>
</dbReference>
<dbReference type="Gene3D" id="3.50.40.10">
    <property type="entry name" value="Phenylalanyl-trna Synthetase, Chain B, domain 3"/>
    <property type="match status" value="1"/>
</dbReference>
<dbReference type="Pfam" id="PF03147">
    <property type="entry name" value="FDX-ACB"/>
    <property type="match status" value="1"/>
</dbReference>
<dbReference type="InterPro" id="IPR041616">
    <property type="entry name" value="PheRS_beta_core"/>
</dbReference>
<evidence type="ECO:0000256" key="3">
    <source>
        <dbReference type="ARBA" id="ARBA00011209"/>
    </source>
</evidence>
<evidence type="ECO:0000256" key="5">
    <source>
        <dbReference type="ARBA" id="ARBA00022555"/>
    </source>
</evidence>
<dbReference type="KEGG" id="tai:Taci_0730"/>
<comment type="catalytic activity">
    <reaction evidence="14 15">
        <text>tRNA(Phe) + L-phenylalanine + ATP = L-phenylalanyl-tRNA(Phe) + AMP + diphosphate + H(+)</text>
        <dbReference type="Rhea" id="RHEA:19413"/>
        <dbReference type="Rhea" id="RHEA-COMP:9668"/>
        <dbReference type="Rhea" id="RHEA-COMP:9699"/>
        <dbReference type="ChEBI" id="CHEBI:15378"/>
        <dbReference type="ChEBI" id="CHEBI:30616"/>
        <dbReference type="ChEBI" id="CHEBI:33019"/>
        <dbReference type="ChEBI" id="CHEBI:58095"/>
        <dbReference type="ChEBI" id="CHEBI:78442"/>
        <dbReference type="ChEBI" id="CHEBI:78531"/>
        <dbReference type="ChEBI" id="CHEBI:456215"/>
        <dbReference type="EC" id="6.1.1.20"/>
    </reaction>
</comment>
<feature type="binding site" evidence="15">
    <location>
        <position position="465"/>
    </location>
    <ligand>
        <name>Mg(2+)</name>
        <dbReference type="ChEBI" id="CHEBI:18420"/>
        <note>shared with alpha subunit</note>
    </ligand>
</feature>
<dbReference type="InterPro" id="IPR004532">
    <property type="entry name" value="Phe-tRNA-ligase_IIc_bsu_bact"/>
</dbReference>
<gene>
    <name evidence="15" type="primary">pheT</name>
    <name evidence="20" type="ordered locus">Taci_0730</name>
</gene>
<dbReference type="Gene3D" id="3.30.930.10">
    <property type="entry name" value="Bira Bifunctional Protein, Domain 2"/>
    <property type="match status" value="1"/>
</dbReference>
<dbReference type="Gene3D" id="2.40.50.140">
    <property type="entry name" value="Nucleic acid-binding proteins"/>
    <property type="match status" value="1"/>
</dbReference>
<evidence type="ECO:0000256" key="7">
    <source>
        <dbReference type="ARBA" id="ARBA00022723"/>
    </source>
</evidence>
<feature type="binding site" evidence="15">
    <location>
        <position position="455"/>
    </location>
    <ligand>
        <name>Mg(2+)</name>
        <dbReference type="ChEBI" id="CHEBI:18420"/>
        <note>shared with alpha subunit</note>
    </ligand>
</feature>
<dbReference type="NCBIfam" id="TIGR00472">
    <property type="entry name" value="pheT_bact"/>
    <property type="match status" value="1"/>
</dbReference>
<dbReference type="SUPFAM" id="SSF55681">
    <property type="entry name" value="Class II aaRS and biotin synthetases"/>
    <property type="match status" value="1"/>
</dbReference>
<dbReference type="InterPro" id="IPR020825">
    <property type="entry name" value="Phe-tRNA_synthase-like_B3/B4"/>
</dbReference>
<dbReference type="Pfam" id="PF03483">
    <property type="entry name" value="B3_4"/>
    <property type="match status" value="1"/>
</dbReference>
<dbReference type="InterPro" id="IPR005147">
    <property type="entry name" value="tRNA_synthase_B5-dom"/>
</dbReference>
<dbReference type="PROSITE" id="PS50886">
    <property type="entry name" value="TRBD"/>
    <property type="match status" value="1"/>
</dbReference>
<dbReference type="PROSITE" id="PS51483">
    <property type="entry name" value="B5"/>
    <property type="match status" value="1"/>
</dbReference>
<dbReference type="HOGENOM" id="CLU_016891_0_0_0"/>
<proteinExistence type="inferred from homology"/>
<dbReference type="Gene3D" id="3.30.70.380">
    <property type="entry name" value="Ferrodoxin-fold anticodon-binding domain"/>
    <property type="match status" value="1"/>
</dbReference>
<dbReference type="Pfam" id="PF17759">
    <property type="entry name" value="tRNA_synthFbeta"/>
    <property type="match status" value="1"/>
</dbReference>
<dbReference type="InterPro" id="IPR009061">
    <property type="entry name" value="DNA-bd_dom_put_sf"/>
</dbReference>
<evidence type="ECO:0000259" key="19">
    <source>
        <dbReference type="PROSITE" id="PS51483"/>
    </source>
</evidence>
<dbReference type="GO" id="GO:0005524">
    <property type="term" value="F:ATP binding"/>
    <property type="evidence" value="ECO:0007669"/>
    <property type="project" value="UniProtKB-UniRule"/>
</dbReference>
<evidence type="ECO:0000256" key="13">
    <source>
        <dbReference type="ARBA" id="ARBA00023146"/>
    </source>
</evidence>
<dbReference type="InterPro" id="IPR002547">
    <property type="entry name" value="tRNA-bd_dom"/>
</dbReference>
<evidence type="ECO:0000256" key="9">
    <source>
        <dbReference type="ARBA" id="ARBA00022840"/>
    </source>
</evidence>
<protein>
    <recommendedName>
        <fullName evidence="15">Phenylalanine--tRNA ligase beta subunit</fullName>
        <ecNumber evidence="15">6.1.1.20</ecNumber>
    </recommendedName>
    <alternativeName>
        <fullName evidence="15">Phenylalanyl-tRNA synthetase beta subunit</fullName>
        <shortName evidence="15">PheRS</shortName>
    </alternativeName>
</protein>
<dbReference type="GO" id="GO:0000287">
    <property type="term" value="F:magnesium ion binding"/>
    <property type="evidence" value="ECO:0007669"/>
    <property type="project" value="UniProtKB-UniRule"/>
</dbReference>
<dbReference type="CDD" id="cd02796">
    <property type="entry name" value="tRNA_bind_bactPheRS"/>
    <property type="match status" value="1"/>
</dbReference>
<keyword evidence="21" id="KW-1185">Reference proteome</keyword>
<feature type="binding site" evidence="15">
    <location>
        <position position="464"/>
    </location>
    <ligand>
        <name>Mg(2+)</name>
        <dbReference type="ChEBI" id="CHEBI:18420"/>
        <note>shared with alpha subunit</note>
    </ligand>
</feature>
<reference evidence="20 21" key="1">
    <citation type="journal article" date="2009" name="Stand. Genomic Sci.">
        <title>Complete genome sequence of Thermanaerovibrio acidaminovorans type strain (Su883).</title>
        <authorList>
            <person name="Chovatia M."/>
            <person name="Sikorski J."/>
            <person name="Schroder M."/>
            <person name="Lapidus A."/>
            <person name="Nolan M."/>
            <person name="Tice H."/>
            <person name="Glavina Del Rio T."/>
            <person name="Copeland A."/>
            <person name="Cheng J.F."/>
            <person name="Lucas S."/>
            <person name="Chen F."/>
            <person name="Bruce D."/>
            <person name="Goodwin L."/>
            <person name="Pitluck S."/>
            <person name="Ivanova N."/>
            <person name="Mavromatis K."/>
            <person name="Ovchinnikova G."/>
            <person name="Pati A."/>
            <person name="Chen A."/>
            <person name="Palaniappan K."/>
            <person name="Land M."/>
            <person name="Hauser L."/>
            <person name="Chang Y.J."/>
            <person name="Jeffries C.D."/>
            <person name="Chain P."/>
            <person name="Saunders E."/>
            <person name="Detter J.C."/>
            <person name="Brettin T."/>
            <person name="Rohde M."/>
            <person name="Goker M."/>
            <person name="Spring S."/>
            <person name="Bristow J."/>
            <person name="Markowitz V."/>
            <person name="Hugenholtz P."/>
            <person name="Kyrpides N.C."/>
            <person name="Klenk H.P."/>
            <person name="Eisen J.A."/>
        </authorList>
    </citation>
    <scope>NUCLEOTIDE SEQUENCE [LARGE SCALE GENOMIC DNA]</scope>
    <source>
        <strain evidence="21">ATCC 49978 / DSM 6589 / Su883</strain>
    </source>
</reference>
<dbReference type="InterPro" id="IPR045060">
    <property type="entry name" value="Phe-tRNA-ligase_IIc_bsu"/>
</dbReference>
<dbReference type="HAMAP" id="MF_00283">
    <property type="entry name" value="Phe_tRNA_synth_beta1"/>
    <property type="match status" value="1"/>
</dbReference>
<dbReference type="FunFam" id="3.30.70.380:FF:000001">
    <property type="entry name" value="Phenylalanine--tRNA ligase beta subunit"/>
    <property type="match status" value="1"/>
</dbReference>
<dbReference type="EMBL" id="CP001818">
    <property type="protein sequence ID" value="ACZ18963.1"/>
    <property type="molecule type" value="Genomic_DNA"/>
</dbReference>
<sequence length="789" mass="87124">MKVHLGWLKELLSLEVSLDRLMDRLTMTGTEVEEVISPAGASAGILVAKVLSVEPHPTRESLRIARVFDGENQAQVVTGASNVEEGHLYPYAPPGARIWDGTQLGSRAFDGVESQGMLLSCEELGLEGLDSSGGLLKLPEDVPVGADFISWAGLHLPVLDLSVTPNRGDLCSMLGVAREVKALLGGELLPIEIPSPTDVLEDWSDRFSLRVDDPGCWKYLLGYAEGVRICESPFHSRLRLVLAGMRPVNNVVDATNLAMLLFGHPLHAFDADRLNAPSIEVRPAREGEVIRTLDGRDRALQPEDLLICSGGEPVAIAGVMGGEDSEVRPETTRILLESAVFDPARVSLTSRRLGIPSQAAFRYSRAVDWAESRRAAQYALALMASDGVRVGAGFISHREDFSIDRVVKLRTSSLRRVLLMDSLEEATEVLERLGFQACSNEAGEAAFKVPSWRSDVEAEEDLVEEVGRVRGYEVVKPRIPGALRGRGIIPQDLERWQEIRRVAMSRGYVEVMTYSFTSPEELHPLGMDPSQCPAIVNPISKDQVIMRPLILPGLIRGLRSNLNFGWKRPVRLFEWGTVFPAKDREAQHMAGLVYVGKDRRSVHGPRAEEDFFTLKGDVEALLSSCGFQVRWERGEEPFGHRGQTASVMVDGRKVGFLCRLKPSIESQLGVEEGAYGFEVDLSALEGWRLPRFGGSVRFPSVSRDVAIMVEAHVQSDQVRRDIESLMDRSLAEGVELFDVYAGKGIPEGLKSLAFSVVYRNPDRTLRDEEVDHVHNALRSALAERGYKLR</sequence>
<comment type="subcellular location">
    <subcellularLocation>
        <location evidence="1 15">Cytoplasm</location>
    </subcellularLocation>
</comment>
<keyword evidence="11 16" id="KW-0694">RNA-binding</keyword>
<keyword evidence="5 16" id="KW-0820">tRNA-binding</keyword>
<comment type="similarity">
    <text evidence="2 15">Belongs to the phenylalanyl-tRNA synthetase beta subunit family. Type 1 subfamily.</text>
</comment>
<keyword evidence="10 15" id="KW-0460">Magnesium</keyword>
<evidence type="ECO:0000256" key="2">
    <source>
        <dbReference type="ARBA" id="ARBA00008653"/>
    </source>
</evidence>
<dbReference type="GO" id="GO:0009328">
    <property type="term" value="C:phenylalanine-tRNA ligase complex"/>
    <property type="evidence" value="ECO:0007669"/>
    <property type="project" value="TreeGrafter"/>
</dbReference>
<dbReference type="SUPFAM" id="SSF56037">
    <property type="entry name" value="PheT/TilS domain"/>
    <property type="match status" value="1"/>
</dbReference>
<dbReference type="InterPro" id="IPR045864">
    <property type="entry name" value="aa-tRNA-synth_II/BPL/LPL"/>
</dbReference>
<evidence type="ECO:0000256" key="4">
    <source>
        <dbReference type="ARBA" id="ARBA00022490"/>
    </source>
</evidence>
<keyword evidence="4 15" id="KW-0963">Cytoplasm</keyword>
<dbReference type="GO" id="GO:0000049">
    <property type="term" value="F:tRNA binding"/>
    <property type="evidence" value="ECO:0007669"/>
    <property type="project" value="UniProtKB-UniRule"/>
</dbReference>
<feature type="domain" description="FDX-ACB" evidence="18">
    <location>
        <begin position="696"/>
        <end position="789"/>
    </location>
</feature>
<dbReference type="CDD" id="cd00769">
    <property type="entry name" value="PheRS_beta_core"/>
    <property type="match status" value="1"/>
</dbReference>
<comment type="subunit">
    <text evidence="3 15">Tetramer of two alpha and two beta subunits.</text>
</comment>
<dbReference type="PANTHER" id="PTHR10947:SF0">
    <property type="entry name" value="PHENYLALANINE--TRNA LIGASE BETA SUBUNIT"/>
    <property type="match status" value="1"/>
</dbReference>
<dbReference type="GO" id="GO:0006432">
    <property type="term" value="P:phenylalanyl-tRNA aminoacylation"/>
    <property type="evidence" value="ECO:0007669"/>
    <property type="project" value="UniProtKB-UniRule"/>
</dbReference>
<evidence type="ECO:0000256" key="14">
    <source>
        <dbReference type="ARBA" id="ARBA00049255"/>
    </source>
</evidence>